<reference evidence="6" key="1">
    <citation type="submission" date="2021-06" db="EMBL/GenBank/DDBJ databases">
        <title>Sequencing of actinobacteria type strains.</title>
        <authorList>
            <person name="Nguyen G.-S."/>
            <person name="Wentzel A."/>
        </authorList>
    </citation>
    <scope>NUCLEOTIDE SEQUENCE</scope>
    <source>
        <strain evidence="6">P38-E01</strain>
    </source>
</reference>
<evidence type="ECO:0000313" key="6">
    <source>
        <dbReference type="EMBL" id="MBU7598631.1"/>
    </source>
</evidence>
<dbReference type="InterPro" id="IPR004474">
    <property type="entry name" value="LytR_CpsA_psr"/>
</dbReference>
<dbReference type="Gene3D" id="3.40.630.190">
    <property type="entry name" value="LCP protein"/>
    <property type="match status" value="1"/>
</dbReference>
<evidence type="ECO:0000256" key="3">
    <source>
        <dbReference type="SAM" id="Phobius"/>
    </source>
</evidence>
<dbReference type="InterPro" id="IPR050922">
    <property type="entry name" value="LytR/CpsA/Psr_CW_biosynth"/>
</dbReference>
<comment type="similarity">
    <text evidence="1">Belongs to the LytR/CpsA/Psr (LCP) family.</text>
</comment>
<feature type="domain" description="LytR/CpsA/Psr regulator C-terminal" evidence="5">
    <location>
        <begin position="466"/>
        <end position="557"/>
    </location>
</feature>
<dbReference type="PANTHER" id="PTHR33392:SF6">
    <property type="entry name" value="POLYISOPRENYL-TEICHOIC ACID--PEPTIDOGLYCAN TEICHOIC ACID TRANSFERASE TAGU"/>
    <property type="match status" value="1"/>
</dbReference>
<dbReference type="EMBL" id="JAELVF020000001">
    <property type="protein sequence ID" value="MBU7598631.1"/>
    <property type="molecule type" value="Genomic_DNA"/>
</dbReference>
<feature type="region of interest" description="Disordered" evidence="2">
    <location>
        <begin position="1"/>
        <end position="118"/>
    </location>
</feature>
<protein>
    <submittedName>
        <fullName evidence="6">LCP family protein</fullName>
    </submittedName>
</protein>
<keyword evidence="3" id="KW-1133">Transmembrane helix</keyword>
<dbReference type="Pfam" id="PF03816">
    <property type="entry name" value="LytR_cpsA_psr"/>
    <property type="match status" value="1"/>
</dbReference>
<dbReference type="Proteomes" id="UP000694501">
    <property type="component" value="Unassembled WGS sequence"/>
</dbReference>
<keyword evidence="3" id="KW-0812">Transmembrane</keyword>
<evidence type="ECO:0000313" key="7">
    <source>
        <dbReference type="Proteomes" id="UP000694501"/>
    </source>
</evidence>
<dbReference type="Pfam" id="PF13399">
    <property type="entry name" value="LytR_C"/>
    <property type="match status" value="1"/>
</dbReference>
<dbReference type="InterPro" id="IPR027381">
    <property type="entry name" value="LytR/CpsA/Psr_C"/>
</dbReference>
<gene>
    <name evidence="6" type="ORF">JGS22_013650</name>
</gene>
<dbReference type="Gene3D" id="3.30.70.2390">
    <property type="match status" value="1"/>
</dbReference>
<keyword evidence="7" id="KW-1185">Reference proteome</keyword>
<feature type="region of interest" description="Disordered" evidence="2">
    <location>
        <begin position="443"/>
        <end position="466"/>
    </location>
</feature>
<feature type="compositionally biased region" description="Basic and acidic residues" evidence="2">
    <location>
        <begin position="1"/>
        <end position="11"/>
    </location>
</feature>
<feature type="compositionally biased region" description="Basic residues" evidence="2">
    <location>
        <begin position="105"/>
        <end position="118"/>
    </location>
</feature>
<feature type="compositionally biased region" description="Basic and acidic residues" evidence="2">
    <location>
        <begin position="76"/>
        <end position="85"/>
    </location>
</feature>
<feature type="region of interest" description="Disordered" evidence="2">
    <location>
        <begin position="227"/>
        <end position="252"/>
    </location>
</feature>
<evidence type="ECO:0000256" key="2">
    <source>
        <dbReference type="SAM" id="MobiDB-lite"/>
    </source>
</evidence>
<evidence type="ECO:0000259" key="4">
    <source>
        <dbReference type="Pfam" id="PF03816"/>
    </source>
</evidence>
<dbReference type="PANTHER" id="PTHR33392">
    <property type="entry name" value="POLYISOPRENYL-TEICHOIC ACID--PEPTIDOGLYCAN TEICHOIC ACID TRANSFERASE TAGU"/>
    <property type="match status" value="1"/>
</dbReference>
<name>A0A949JER5_9ACTN</name>
<accession>A0A949JER5</accession>
<dbReference type="RefSeq" id="WP_211043314.1">
    <property type="nucleotide sequence ID" value="NZ_JAELVF020000001.1"/>
</dbReference>
<organism evidence="6 7">
    <name type="scientific">Streptomyces tardus</name>
    <dbReference type="NCBI Taxonomy" id="2780544"/>
    <lineage>
        <taxon>Bacteria</taxon>
        <taxon>Bacillati</taxon>
        <taxon>Actinomycetota</taxon>
        <taxon>Actinomycetes</taxon>
        <taxon>Kitasatosporales</taxon>
        <taxon>Streptomycetaceae</taxon>
        <taxon>Streptomyces</taxon>
    </lineage>
</organism>
<evidence type="ECO:0000256" key="1">
    <source>
        <dbReference type="ARBA" id="ARBA00006068"/>
    </source>
</evidence>
<feature type="domain" description="Cell envelope-related transcriptional attenuator" evidence="4">
    <location>
        <begin position="193"/>
        <end position="354"/>
    </location>
</feature>
<evidence type="ECO:0000259" key="5">
    <source>
        <dbReference type="Pfam" id="PF13399"/>
    </source>
</evidence>
<keyword evidence="3" id="KW-0472">Membrane</keyword>
<feature type="transmembrane region" description="Helical" evidence="3">
    <location>
        <begin position="120"/>
        <end position="143"/>
    </location>
</feature>
<sequence>MDTHGRGRSGDVDPADQWVFDPETGSYELRLNAPDGPGHDHTGSPSAVPGQRNATGGVRRRRDTDAGDISGPSPKGGDEKTEDRSGAAVPGQRSRRRAAEPTAGRSRRKRKPGLSRKQKVLRWGGGSLALLLVVLGTTGYLVYQHFNNNIDKVDVGIKNDATTDGPVNILILGTDARSGKGNAGYGDRDSKGHADTTVLLHVAKDRSHATALSIPRDMVVDIPDCPTQTDEGEQTVPGSRGARFNESLGQNGRDPGCTWRTVEELTGIKINHFMMADFNAVKELSTAVGGVEVCVAKDIDDKKSKLKLTKGKHKVQGEDALAFVRTRGSVGLGSDLSRIELQQQFLSSMFREVKNSGSLSNPKKAWNLANAATDALTVDTGIGSVKKLAALASDLQSVSPKNITFATVPVLDNPNETVKSTVVLDHAKATPLFEMIKADKSLAGTKKDENQSDKKGKKVEKAPKSEVRVDIYNGGGPIGSAQQTVSWLQNDHGVRLSTNSGNAPAQLDTTTLEFGSDQEAQAATLADLMGLAKSALKKKSSPAGDSVPMTLTLGADFKAAGTPIEAPDKAPDGVQNINGDDRDVCAK</sequence>
<feature type="region of interest" description="Disordered" evidence="2">
    <location>
        <begin position="562"/>
        <end position="587"/>
    </location>
</feature>
<proteinExistence type="inferred from homology"/>
<comment type="caution">
    <text evidence="6">The sequence shown here is derived from an EMBL/GenBank/DDBJ whole genome shotgun (WGS) entry which is preliminary data.</text>
</comment>
<dbReference type="AlphaFoldDB" id="A0A949JER5"/>
<dbReference type="NCBIfam" id="TIGR00350">
    <property type="entry name" value="lytR_cpsA_psr"/>
    <property type="match status" value="1"/>
</dbReference>